<dbReference type="PANTHER" id="PTHR46020">
    <property type="entry name" value="OSJNBB0059K02.9 PROTEIN"/>
    <property type="match status" value="1"/>
</dbReference>
<organism evidence="6 7">
    <name type="scientific">Vitis vinifera</name>
    <name type="common">Grape</name>
    <dbReference type="NCBI Taxonomy" id="29760"/>
    <lineage>
        <taxon>Eukaryota</taxon>
        <taxon>Viridiplantae</taxon>
        <taxon>Streptophyta</taxon>
        <taxon>Embryophyta</taxon>
        <taxon>Tracheophyta</taxon>
        <taxon>Spermatophyta</taxon>
        <taxon>Magnoliopsida</taxon>
        <taxon>eudicotyledons</taxon>
        <taxon>Gunneridae</taxon>
        <taxon>Pentapetalae</taxon>
        <taxon>rosids</taxon>
        <taxon>Vitales</taxon>
        <taxon>Vitaceae</taxon>
        <taxon>Viteae</taxon>
        <taxon>Vitis</taxon>
    </lineage>
</organism>
<keyword evidence="2" id="KW-0378">Hydrolase</keyword>
<evidence type="ECO:0000256" key="5">
    <source>
        <dbReference type="SAM" id="Phobius"/>
    </source>
</evidence>
<protein>
    <recommendedName>
        <fullName evidence="8">GDSL esterase/lipase</fullName>
    </recommendedName>
</protein>
<evidence type="ECO:0008006" key="8">
    <source>
        <dbReference type="Google" id="ProtNLM"/>
    </source>
</evidence>
<sequence length="395" mass="43586">MPRVHASSFGSVRSQTRGYMGVVSIFIHPLQRGRLGFMEGKIIFYLCFLICFLLTGNAGVKGSSHHHHHSHRHLFGFRPLKLFVFGDSYADTGNIGKTAANSWKVPYGITFPGKPAGRFSDGRVLTDYLARFVGIKSPIPYRWRNLGAKHLRYGMNFAFGGTGVFDTLVALPNMTTQIDFLQELLSNKVYTWPDLQSSVALVSIAGNDYGAYLARGGSSQTLQSFILLVVDQLVVNLKRLHGMGMKKVAVTSLEPLGCLPQTTVSSSFQECNGTQNTAVTFHNLLLSQAVTKLNNETKDSPFVILDLYASFMSVFENKADHLGSSKFENPLKPCCMGISSEYSCGSVDESGAKKYTICDDPESAFFWDTVHPTQQGWNAVYSALQGTLQQLHSLY</sequence>
<keyword evidence="4" id="KW-0443">Lipid metabolism</keyword>
<keyword evidence="5" id="KW-1133">Transmembrane helix</keyword>
<comment type="similarity">
    <text evidence="1">Belongs to the 'GDSL' lipolytic enzyme family.</text>
</comment>
<accession>A0ABY9CE77</accession>
<feature type="transmembrane region" description="Helical" evidence="5">
    <location>
        <begin position="42"/>
        <end position="60"/>
    </location>
</feature>
<dbReference type="InterPro" id="IPR035669">
    <property type="entry name" value="SGNH_plant_lipase-like"/>
</dbReference>
<dbReference type="Proteomes" id="UP001227230">
    <property type="component" value="Chromosome 8"/>
</dbReference>
<evidence type="ECO:0000256" key="2">
    <source>
        <dbReference type="ARBA" id="ARBA00022801"/>
    </source>
</evidence>
<dbReference type="Gene3D" id="3.40.50.1110">
    <property type="entry name" value="SGNH hydrolase"/>
    <property type="match status" value="1"/>
</dbReference>
<evidence type="ECO:0000256" key="1">
    <source>
        <dbReference type="ARBA" id="ARBA00008668"/>
    </source>
</evidence>
<evidence type="ECO:0000256" key="3">
    <source>
        <dbReference type="ARBA" id="ARBA00022963"/>
    </source>
</evidence>
<reference evidence="6 7" key="1">
    <citation type="journal article" date="2023" name="Hortic Res">
        <title>The complete reference genome for grapevine (Vitis vinifera L.) genetics and breeding.</title>
        <authorList>
            <person name="Shi X."/>
            <person name="Cao S."/>
            <person name="Wang X."/>
            <person name="Huang S."/>
            <person name="Wang Y."/>
            <person name="Liu Z."/>
            <person name="Liu W."/>
            <person name="Leng X."/>
            <person name="Peng Y."/>
            <person name="Wang N."/>
            <person name="Wang Y."/>
            <person name="Ma Z."/>
            <person name="Xu X."/>
            <person name="Zhang F."/>
            <person name="Xue H."/>
            <person name="Zhong H."/>
            <person name="Wang Y."/>
            <person name="Zhang K."/>
            <person name="Velt A."/>
            <person name="Avia K."/>
            <person name="Holtgrawe D."/>
            <person name="Grimplet J."/>
            <person name="Matus J.T."/>
            <person name="Ware D."/>
            <person name="Wu X."/>
            <person name="Wang H."/>
            <person name="Liu C."/>
            <person name="Fang Y."/>
            <person name="Rustenholz C."/>
            <person name="Cheng Z."/>
            <person name="Xiao H."/>
            <person name="Zhou Y."/>
        </authorList>
    </citation>
    <scope>NUCLEOTIDE SEQUENCE [LARGE SCALE GENOMIC DNA]</scope>
    <source>
        <strain evidence="7">cv. Pinot noir / PN40024</strain>
        <tissue evidence="6">Leaf</tissue>
    </source>
</reference>
<dbReference type="InterPro" id="IPR036514">
    <property type="entry name" value="SGNH_hydro_sf"/>
</dbReference>
<proteinExistence type="inferred from homology"/>
<keyword evidence="5" id="KW-0812">Transmembrane</keyword>
<keyword evidence="5" id="KW-0472">Membrane</keyword>
<dbReference type="InterPro" id="IPR001087">
    <property type="entry name" value="GDSL"/>
</dbReference>
<evidence type="ECO:0000313" key="7">
    <source>
        <dbReference type="Proteomes" id="UP001227230"/>
    </source>
</evidence>
<dbReference type="SUPFAM" id="SSF52266">
    <property type="entry name" value="SGNH hydrolase"/>
    <property type="match status" value="1"/>
</dbReference>
<evidence type="ECO:0000313" key="6">
    <source>
        <dbReference type="EMBL" id="WJZ93648.1"/>
    </source>
</evidence>
<gene>
    <name evidence="6" type="ORF">VitviT2T_012571</name>
</gene>
<dbReference type="CDD" id="cd01837">
    <property type="entry name" value="SGNH_plant_lipase_like"/>
    <property type="match status" value="1"/>
</dbReference>
<dbReference type="PANTHER" id="PTHR46020:SF32">
    <property type="entry name" value="GDSL ESTERASE_LIPASE"/>
    <property type="match status" value="1"/>
</dbReference>
<dbReference type="Pfam" id="PF00657">
    <property type="entry name" value="Lipase_GDSL"/>
    <property type="match status" value="1"/>
</dbReference>
<dbReference type="EMBL" id="CP126655">
    <property type="protein sequence ID" value="WJZ93648.1"/>
    <property type="molecule type" value="Genomic_DNA"/>
</dbReference>
<keyword evidence="3" id="KW-0442">Lipid degradation</keyword>
<evidence type="ECO:0000256" key="4">
    <source>
        <dbReference type="ARBA" id="ARBA00023098"/>
    </source>
</evidence>
<name>A0ABY9CE77_VITVI</name>
<keyword evidence="7" id="KW-1185">Reference proteome</keyword>